<reference evidence="1 2" key="1">
    <citation type="submission" date="2016-11" db="EMBL/GenBank/DDBJ databases">
        <authorList>
            <person name="Jaros S."/>
            <person name="Januszkiewicz K."/>
            <person name="Wedrychowicz H."/>
        </authorList>
    </citation>
    <scope>NUCLEOTIDE SEQUENCE [LARGE SCALE GENOMIC DNA]</scope>
    <source>
        <strain evidence="1 2">DSM 19022</strain>
    </source>
</reference>
<accession>A0A1M6B0P9</accession>
<protein>
    <submittedName>
        <fullName evidence="1">Uncharacterized protein</fullName>
    </submittedName>
</protein>
<proteinExistence type="predicted"/>
<gene>
    <name evidence="1" type="ORF">SAMN02745176_00214</name>
</gene>
<dbReference type="EMBL" id="FQZS01000003">
    <property type="protein sequence ID" value="SHI42334.1"/>
    <property type="molecule type" value="Genomic_DNA"/>
</dbReference>
<keyword evidence="2" id="KW-1185">Reference proteome</keyword>
<name>A0A1M6B0P9_9FIRM</name>
<evidence type="ECO:0000313" key="1">
    <source>
        <dbReference type="EMBL" id="SHI42334.1"/>
    </source>
</evidence>
<dbReference type="AlphaFoldDB" id="A0A1M6B0P9"/>
<evidence type="ECO:0000313" key="2">
    <source>
        <dbReference type="Proteomes" id="UP000184442"/>
    </source>
</evidence>
<dbReference type="Proteomes" id="UP000184442">
    <property type="component" value="Unassembled WGS sequence"/>
</dbReference>
<organism evidence="1 2">
    <name type="scientific">Lutispora thermophila DSM 19022</name>
    <dbReference type="NCBI Taxonomy" id="1122184"/>
    <lineage>
        <taxon>Bacteria</taxon>
        <taxon>Bacillati</taxon>
        <taxon>Bacillota</taxon>
        <taxon>Clostridia</taxon>
        <taxon>Lutisporales</taxon>
        <taxon>Lutisporaceae</taxon>
        <taxon>Lutispora</taxon>
    </lineage>
</organism>
<sequence length="128" mass="14766">MKSVKKIVYLLLIFTFVFVSTIDAYALIDHNNTSILNDFDKLLEELHETEKYFDAQRSKDISASNAYANSSHPCHGTSDHRNCDVATYTKSCGCKVITNYCCCGKKMNTDYYLCSKHQFPYNDEKKQY</sequence>
<dbReference type="RefSeq" id="WP_073023594.1">
    <property type="nucleotide sequence ID" value="NZ_FQZS01000003.1"/>
</dbReference>